<dbReference type="PANTHER" id="PTHR30136">
    <property type="entry name" value="HELIX-TURN-HELIX TRANSCRIPTIONAL REGULATOR, ICLR FAMILY"/>
    <property type="match status" value="1"/>
</dbReference>
<feature type="domain" description="HTH iclR-type" evidence="5">
    <location>
        <begin position="10"/>
        <end position="71"/>
    </location>
</feature>
<evidence type="ECO:0000256" key="3">
    <source>
        <dbReference type="ARBA" id="ARBA00023163"/>
    </source>
</evidence>
<dbReference type="GO" id="GO:0003677">
    <property type="term" value="F:DNA binding"/>
    <property type="evidence" value="ECO:0007669"/>
    <property type="project" value="UniProtKB-KW"/>
</dbReference>
<proteinExistence type="predicted"/>
<dbReference type="AlphaFoldDB" id="A0AB39PSJ7"/>
<feature type="compositionally biased region" description="Basic and acidic residues" evidence="4">
    <location>
        <begin position="271"/>
        <end position="281"/>
    </location>
</feature>
<dbReference type="InterPro" id="IPR050707">
    <property type="entry name" value="HTH_MetabolicPath_Reg"/>
</dbReference>
<evidence type="ECO:0000256" key="1">
    <source>
        <dbReference type="ARBA" id="ARBA00023015"/>
    </source>
</evidence>
<feature type="region of interest" description="Disordered" evidence="4">
    <location>
        <begin position="248"/>
        <end position="281"/>
    </location>
</feature>
<keyword evidence="2" id="KW-0238">DNA-binding</keyword>
<dbReference type="SMART" id="SM00346">
    <property type="entry name" value="HTH_ICLR"/>
    <property type="match status" value="1"/>
</dbReference>
<protein>
    <submittedName>
        <fullName evidence="7">IclR family transcriptional regulator</fullName>
    </submittedName>
</protein>
<dbReference type="InterPro" id="IPR036388">
    <property type="entry name" value="WH-like_DNA-bd_sf"/>
</dbReference>
<keyword evidence="1" id="KW-0805">Transcription regulation</keyword>
<dbReference type="EMBL" id="CP163439">
    <property type="protein sequence ID" value="XDQ32901.1"/>
    <property type="molecule type" value="Genomic_DNA"/>
</dbReference>
<evidence type="ECO:0000256" key="4">
    <source>
        <dbReference type="SAM" id="MobiDB-lite"/>
    </source>
</evidence>
<evidence type="ECO:0000259" key="6">
    <source>
        <dbReference type="PROSITE" id="PS51078"/>
    </source>
</evidence>
<dbReference type="RefSeq" id="WP_369167396.1">
    <property type="nucleotide sequence ID" value="NZ_CP163439.1"/>
</dbReference>
<feature type="domain" description="IclR-ED" evidence="6">
    <location>
        <begin position="72"/>
        <end position="253"/>
    </location>
</feature>
<dbReference type="Gene3D" id="1.10.10.10">
    <property type="entry name" value="Winged helix-like DNA-binding domain superfamily/Winged helix DNA-binding domain"/>
    <property type="match status" value="1"/>
</dbReference>
<dbReference type="PROSITE" id="PS51078">
    <property type="entry name" value="ICLR_ED"/>
    <property type="match status" value="1"/>
</dbReference>
<dbReference type="GO" id="GO:0045892">
    <property type="term" value="P:negative regulation of DNA-templated transcription"/>
    <property type="evidence" value="ECO:0007669"/>
    <property type="project" value="TreeGrafter"/>
</dbReference>
<gene>
    <name evidence="7" type="ORF">AB5J49_06015</name>
</gene>
<dbReference type="SUPFAM" id="SSF55781">
    <property type="entry name" value="GAF domain-like"/>
    <property type="match status" value="1"/>
</dbReference>
<dbReference type="PROSITE" id="PS51077">
    <property type="entry name" value="HTH_ICLR"/>
    <property type="match status" value="1"/>
</dbReference>
<name>A0AB39PSJ7_9ACTN</name>
<dbReference type="SUPFAM" id="SSF46785">
    <property type="entry name" value="Winged helix' DNA-binding domain"/>
    <property type="match status" value="1"/>
</dbReference>
<dbReference type="GO" id="GO:0003700">
    <property type="term" value="F:DNA-binding transcription factor activity"/>
    <property type="evidence" value="ECO:0007669"/>
    <property type="project" value="TreeGrafter"/>
</dbReference>
<dbReference type="PANTHER" id="PTHR30136:SF24">
    <property type="entry name" value="HTH-TYPE TRANSCRIPTIONAL REPRESSOR ALLR"/>
    <property type="match status" value="1"/>
</dbReference>
<dbReference type="InterPro" id="IPR036390">
    <property type="entry name" value="WH_DNA-bd_sf"/>
</dbReference>
<dbReference type="InterPro" id="IPR029016">
    <property type="entry name" value="GAF-like_dom_sf"/>
</dbReference>
<keyword evidence="3" id="KW-0804">Transcription</keyword>
<dbReference type="Pfam" id="PF01614">
    <property type="entry name" value="IclR_C"/>
    <property type="match status" value="1"/>
</dbReference>
<evidence type="ECO:0000313" key="7">
    <source>
        <dbReference type="EMBL" id="XDQ32901.1"/>
    </source>
</evidence>
<evidence type="ECO:0000256" key="2">
    <source>
        <dbReference type="ARBA" id="ARBA00023125"/>
    </source>
</evidence>
<sequence>MSSSDTPADRSVVERTLGVLGAFDVGKAALTVSEISRRSGIPVATAYRIVSKLVSWGALERAEGNKYTIGVRLWEISLLAPRHSALREAAIPSMFELRSVTRCAVLLSVRDGNEGICLESVSGGVRPLHRSWSRGHRFPLHATACGRVLLSDAGSTVQEEIYAGGLRRYTDRTVTDPSVLRGLVEKAGRQGFAVSHGELLQGVVEIATLIRDGNGVVVGAVGLITGSETVEHVRRTVGPLMAAARQVSRNLDPVQAPRSGAPPTPARASRPRADRTQDAGA</sequence>
<dbReference type="Pfam" id="PF09339">
    <property type="entry name" value="HTH_IclR"/>
    <property type="match status" value="1"/>
</dbReference>
<dbReference type="InterPro" id="IPR005471">
    <property type="entry name" value="Tscrpt_reg_IclR_N"/>
</dbReference>
<evidence type="ECO:0000259" key="5">
    <source>
        <dbReference type="PROSITE" id="PS51077"/>
    </source>
</evidence>
<accession>A0AB39PSJ7</accession>
<organism evidence="7">
    <name type="scientific">Streptomyces sp. R28</name>
    <dbReference type="NCBI Taxonomy" id="3238628"/>
    <lineage>
        <taxon>Bacteria</taxon>
        <taxon>Bacillati</taxon>
        <taxon>Actinomycetota</taxon>
        <taxon>Actinomycetes</taxon>
        <taxon>Kitasatosporales</taxon>
        <taxon>Streptomycetaceae</taxon>
        <taxon>Streptomyces</taxon>
    </lineage>
</organism>
<reference evidence="7" key="1">
    <citation type="submission" date="2024-07" db="EMBL/GenBank/DDBJ databases">
        <authorList>
            <person name="Yu S.T."/>
        </authorList>
    </citation>
    <scope>NUCLEOTIDE SEQUENCE</scope>
    <source>
        <strain evidence="7">R28</strain>
    </source>
</reference>
<dbReference type="InterPro" id="IPR014757">
    <property type="entry name" value="Tscrpt_reg_IclR_C"/>
</dbReference>
<dbReference type="Gene3D" id="3.30.450.40">
    <property type="match status" value="1"/>
</dbReference>